<feature type="signal peptide" evidence="1">
    <location>
        <begin position="1"/>
        <end position="28"/>
    </location>
</feature>
<gene>
    <name evidence="2" type="ORF">MTR62_19065</name>
</gene>
<dbReference type="NCBIfam" id="TIGR04433">
    <property type="entry name" value="UrcA_uranyl"/>
    <property type="match status" value="1"/>
</dbReference>
<protein>
    <submittedName>
        <fullName evidence="2">UrcA family protein</fullName>
    </submittedName>
</protein>
<dbReference type="RefSeq" id="WP_244023925.1">
    <property type="nucleotide sequence ID" value="NZ_JALHLF010000145.1"/>
</dbReference>
<comment type="caution">
    <text evidence="2">The sequence shown here is derived from an EMBL/GenBank/DDBJ whole genome shotgun (WGS) entry which is preliminary data.</text>
</comment>
<evidence type="ECO:0000313" key="3">
    <source>
        <dbReference type="Proteomes" id="UP001162881"/>
    </source>
</evidence>
<dbReference type="Proteomes" id="UP001162881">
    <property type="component" value="Unassembled WGS sequence"/>
</dbReference>
<name>A0ABT0BIV1_9SPHN</name>
<sequence length="113" mass="11731">MKTLLSNGPLALGAALALCGASSAPAQAPQRTGADTYSIALSGYDAPPATRQAARRSLARIEAAAMRVCGASGFSLPEVRRAVRESACWRDAVASTLAGLDAPWLRQAYRASR</sequence>
<dbReference type="InterPro" id="IPR030972">
    <property type="entry name" value="UrcA_uranyl"/>
</dbReference>
<reference evidence="2" key="1">
    <citation type="submission" date="2022-03" db="EMBL/GenBank/DDBJ databases">
        <title>Identification of a novel bacterium isolated from mangrove sediments.</title>
        <authorList>
            <person name="Pan X."/>
        </authorList>
    </citation>
    <scope>NUCLEOTIDE SEQUENCE</scope>
    <source>
        <strain evidence="2">B1949</strain>
    </source>
</reference>
<feature type="chain" id="PRO_5047096269" evidence="1">
    <location>
        <begin position="29"/>
        <end position="113"/>
    </location>
</feature>
<proteinExistence type="predicted"/>
<accession>A0ABT0BIV1</accession>
<evidence type="ECO:0000313" key="2">
    <source>
        <dbReference type="EMBL" id="MCJ2184773.1"/>
    </source>
</evidence>
<evidence type="ECO:0000256" key="1">
    <source>
        <dbReference type="SAM" id="SignalP"/>
    </source>
</evidence>
<dbReference type="EMBL" id="JALHLF010000145">
    <property type="protein sequence ID" value="MCJ2184773.1"/>
    <property type="molecule type" value="Genomic_DNA"/>
</dbReference>
<keyword evidence="3" id="KW-1185">Reference proteome</keyword>
<organism evidence="2 3">
    <name type="scientific">Novosphingobium organovorum</name>
    <dbReference type="NCBI Taxonomy" id="2930092"/>
    <lineage>
        <taxon>Bacteria</taxon>
        <taxon>Pseudomonadati</taxon>
        <taxon>Pseudomonadota</taxon>
        <taxon>Alphaproteobacteria</taxon>
        <taxon>Sphingomonadales</taxon>
        <taxon>Sphingomonadaceae</taxon>
        <taxon>Novosphingobium</taxon>
    </lineage>
</organism>
<keyword evidence="1" id="KW-0732">Signal</keyword>